<dbReference type="GO" id="GO:0016301">
    <property type="term" value="F:kinase activity"/>
    <property type="evidence" value="ECO:0007669"/>
    <property type="project" value="UniProtKB-KW"/>
</dbReference>
<sequence>MSTYSKRPSRTSTSEGGKDRSLKKKEDFLGALESIKGHAKRTEDLTKGVITQYFQNTIHIREVLKEEFTNLEKLAQDENSLVRLKDGIISMSGKIMTEVSSQEALETKIAEAYSKMKDETCKWSKELLDDTDNSKTISPQEKQEIATDIGNVMNIINEFADHWITRPGVTRRKSIEMKRDDPKVGMDAEQMFNKLDKQLKQFPRTENPLTGVTTVSREFARLSLMKNKRGSKD</sequence>
<reference evidence="2" key="2">
    <citation type="submission" date="2014-07" db="EMBL/GenBank/DDBJ databases">
        <authorList>
            <person name="Hull J."/>
        </authorList>
    </citation>
    <scope>NUCLEOTIDE SEQUENCE</scope>
</reference>
<protein>
    <submittedName>
        <fullName evidence="2">Pyruvate kinase</fullName>
    </submittedName>
</protein>
<reference evidence="2" key="1">
    <citation type="journal article" date="2014" name="PLoS ONE">
        <title>Transcriptome-Based Identification of ABC Transporters in the Western Tarnished Plant Bug Lygus hesperus.</title>
        <authorList>
            <person name="Hull J.J."/>
            <person name="Chaney K."/>
            <person name="Geib S.M."/>
            <person name="Fabrick J.A."/>
            <person name="Brent C.S."/>
            <person name="Walsh D."/>
            <person name="Lavine L.C."/>
        </authorList>
    </citation>
    <scope>NUCLEOTIDE SEQUENCE</scope>
</reference>
<evidence type="ECO:0000313" key="3">
    <source>
        <dbReference type="EMBL" id="JAG49733.1"/>
    </source>
</evidence>
<dbReference type="AlphaFoldDB" id="A0A0A9ZC71"/>
<keyword evidence="2" id="KW-0418">Kinase</keyword>
<proteinExistence type="predicted"/>
<evidence type="ECO:0000256" key="1">
    <source>
        <dbReference type="SAM" id="MobiDB-lite"/>
    </source>
</evidence>
<keyword evidence="2" id="KW-0670">Pyruvate</keyword>
<name>A0A0A9ZC71_LYGHE</name>
<feature type="region of interest" description="Disordered" evidence="1">
    <location>
        <begin position="1"/>
        <end position="23"/>
    </location>
</feature>
<dbReference type="EMBL" id="GBHO01000742">
    <property type="protein sequence ID" value="JAG42862.1"/>
    <property type="molecule type" value="Transcribed_RNA"/>
</dbReference>
<reference evidence="3" key="3">
    <citation type="submission" date="2014-09" db="EMBL/GenBank/DDBJ databases">
        <authorList>
            <person name="Magalhaes I.L.F."/>
            <person name="Oliveira U."/>
            <person name="Santos F.R."/>
            <person name="Vidigal T.H.D.A."/>
            <person name="Brescovit A.D."/>
            <person name="Santos A.J."/>
        </authorList>
    </citation>
    <scope>NUCLEOTIDE SEQUENCE</scope>
</reference>
<evidence type="ECO:0000313" key="2">
    <source>
        <dbReference type="EMBL" id="JAG42862.1"/>
    </source>
</evidence>
<organism evidence="2">
    <name type="scientific">Lygus hesperus</name>
    <name type="common">Western plant bug</name>
    <dbReference type="NCBI Taxonomy" id="30085"/>
    <lineage>
        <taxon>Eukaryota</taxon>
        <taxon>Metazoa</taxon>
        <taxon>Ecdysozoa</taxon>
        <taxon>Arthropoda</taxon>
        <taxon>Hexapoda</taxon>
        <taxon>Insecta</taxon>
        <taxon>Pterygota</taxon>
        <taxon>Neoptera</taxon>
        <taxon>Paraneoptera</taxon>
        <taxon>Hemiptera</taxon>
        <taxon>Heteroptera</taxon>
        <taxon>Panheteroptera</taxon>
        <taxon>Cimicomorpha</taxon>
        <taxon>Miridae</taxon>
        <taxon>Mirini</taxon>
        <taxon>Lygus</taxon>
    </lineage>
</organism>
<accession>A0A0A9ZC71</accession>
<feature type="compositionally biased region" description="Polar residues" evidence="1">
    <location>
        <begin position="1"/>
        <end position="15"/>
    </location>
</feature>
<gene>
    <name evidence="2" type="primary">pyk1</name>
    <name evidence="2" type="ORF">CM83_4440</name>
</gene>
<keyword evidence="2" id="KW-0808">Transferase</keyword>
<dbReference type="EMBL" id="GBRD01016093">
    <property type="protein sequence ID" value="JAG49733.1"/>
    <property type="molecule type" value="Transcribed_RNA"/>
</dbReference>